<evidence type="ECO:0000313" key="8">
    <source>
        <dbReference type="EMBL" id="GEN46475.1"/>
    </source>
</evidence>
<dbReference type="PANTHER" id="PTHR35795">
    <property type="entry name" value="SLR1885 PROTEIN"/>
    <property type="match status" value="1"/>
</dbReference>
<dbReference type="PANTHER" id="PTHR35795:SF1">
    <property type="entry name" value="BIS(5'-NUCLEOSYL)-TETRAPHOSPHATASE, SYMMETRICAL"/>
    <property type="match status" value="1"/>
</dbReference>
<keyword evidence="4" id="KW-0378">Hydrolase</keyword>
<protein>
    <recommendedName>
        <fullName evidence="1">bis(5'-nucleosyl)-tetraphosphatase (symmetrical)</fullName>
        <ecNumber evidence="1">3.6.1.41</ecNumber>
    </recommendedName>
</protein>
<sequence length="193" mass="22267">MEVDYALQKSKAVLPTKRYEHVERVTETALNLADQYQADRYTVGIAAALHDYAKHMDKSLLEHWIKTSVDIPKDLIHYHHELWHGPVGAKMIQHWFMIENKDILNAVRSHTTGRAGMGLVEKIVFLADYIEPGRQFDAVFEARNLAEQDLDRACQYALKQSILFLIDKKQPIYPDTFQAYNELTQLIKKDGGN</sequence>
<evidence type="ECO:0000313" key="9">
    <source>
        <dbReference type="Proteomes" id="UP000321440"/>
    </source>
</evidence>
<keyword evidence="2" id="KW-0479">Metal-binding</keyword>
<comment type="catalytic activity">
    <reaction evidence="6">
        <text>P(1),P(4)-bis(5'-adenosyl) tetraphosphate + H2O = 2 ADP + 2 H(+)</text>
        <dbReference type="Rhea" id="RHEA:24252"/>
        <dbReference type="ChEBI" id="CHEBI:15377"/>
        <dbReference type="ChEBI" id="CHEBI:15378"/>
        <dbReference type="ChEBI" id="CHEBI:58141"/>
        <dbReference type="ChEBI" id="CHEBI:456216"/>
        <dbReference type="EC" id="3.6.1.41"/>
    </reaction>
</comment>
<evidence type="ECO:0000259" key="7">
    <source>
        <dbReference type="SMART" id="SM00471"/>
    </source>
</evidence>
<reference evidence="8 9" key="1">
    <citation type="submission" date="2019-07" db="EMBL/GenBank/DDBJ databases">
        <title>Whole genome shotgun sequence of Alkalibacillus haloalkaliphilus NBRC 103110.</title>
        <authorList>
            <person name="Hosoyama A."/>
            <person name="Uohara A."/>
            <person name="Ohji S."/>
            <person name="Ichikawa N."/>
        </authorList>
    </citation>
    <scope>NUCLEOTIDE SEQUENCE [LARGE SCALE GENOMIC DNA]</scope>
    <source>
        <strain evidence="8 9">NBRC 103110</strain>
    </source>
</reference>
<dbReference type="RefSeq" id="WP_146817325.1">
    <property type="nucleotide sequence ID" value="NZ_BJYA01000015.1"/>
</dbReference>
<dbReference type="InterPro" id="IPR005249">
    <property type="entry name" value="YqeK"/>
</dbReference>
<gene>
    <name evidence="8" type="ORF">AHA02nite_22510</name>
</gene>
<dbReference type="Gene3D" id="1.10.3210.10">
    <property type="entry name" value="Hypothetical protein af1432"/>
    <property type="match status" value="1"/>
</dbReference>
<keyword evidence="5" id="KW-0408">Iron</keyword>
<evidence type="ECO:0000256" key="5">
    <source>
        <dbReference type="ARBA" id="ARBA00023004"/>
    </source>
</evidence>
<dbReference type="GO" id="GO:0000166">
    <property type="term" value="F:nucleotide binding"/>
    <property type="evidence" value="ECO:0007669"/>
    <property type="project" value="UniProtKB-KW"/>
</dbReference>
<dbReference type="EMBL" id="BJYA01000015">
    <property type="protein sequence ID" value="GEN46475.1"/>
    <property type="molecule type" value="Genomic_DNA"/>
</dbReference>
<dbReference type="InterPro" id="IPR006674">
    <property type="entry name" value="HD_domain"/>
</dbReference>
<feature type="domain" description="HD/PDEase" evidence="7">
    <location>
        <begin position="14"/>
        <end position="142"/>
    </location>
</feature>
<dbReference type="GO" id="GO:0008803">
    <property type="term" value="F:bis(5'-nucleosyl)-tetraphosphatase (symmetrical) activity"/>
    <property type="evidence" value="ECO:0007669"/>
    <property type="project" value="UniProtKB-EC"/>
</dbReference>
<dbReference type="GO" id="GO:0046872">
    <property type="term" value="F:metal ion binding"/>
    <property type="evidence" value="ECO:0007669"/>
    <property type="project" value="UniProtKB-KW"/>
</dbReference>
<dbReference type="AlphaFoldDB" id="A0A511W5W3"/>
<dbReference type="EC" id="3.6.1.41" evidence="1"/>
<dbReference type="Proteomes" id="UP000321440">
    <property type="component" value="Unassembled WGS sequence"/>
</dbReference>
<evidence type="ECO:0000256" key="2">
    <source>
        <dbReference type="ARBA" id="ARBA00022723"/>
    </source>
</evidence>
<dbReference type="SUPFAM" id="SSF109604">
    <property type="entry name" value="HD-domain/PDEase-like"/>
    <property type="match status" value="1"/>
</dbReference>
<comment type="caution">
    <text evidence="8">The sequence shown here is derived from an EMBL/GenBank/DDBJ whole genome shotgun (WGS) entry which is preliminary data.</text>
</comment>
<dbReference type="CDD" id="cd00077">
    <property type="entry name" value="HDc"/>
    <property type="match status" value="1"/>
</dbReference>
<dbReference type="InterPro" id="IPR003607">
    <property type="entry name" value="HD/PDEase_dom"/>
</dbReference>
<dbReference type="InterPro" id="IPR051094">
    <property type="entry name" value="Diverse_Catalytic_Enzymes"/>
</dbReference>
<evidence type="ECO:0000256" key="1">
    <source>
        <dbReference type="ARBA" id="ARBA00012506"/>
    </source>
</evidence>
<name>A0A511W5W3_9BACI</name>
<evidence type="ECO:0000256" key="6">
    <source>
        <dbReference type="ARBA" id="ARBA00049417"/>
    </source>
</evidence>
<proteinExistence type="predicted"/>
<evidence type="ECO:0000256" key="3">
    <source>
        <dbReference type="ARBA" id="ARBA00022741"/>
    </source>
</evidence>
<dbReference type="NCBIfam" id="TIGR00488">
    <property type="entry name" value="bis(5'-nucleosyl)-tetraphosphatase (symmetrical) YqeK"/>
    <property type="match status" value="1"/>
</dbReference>
<dbReference type="SMART" id="SM00471">
    <property type="entry name" value="HDc"/>
    <property type="match status" value="1"/>
</dbReference>
<accession>A0A511W5W3</accession>
<dbReference type="OrthoDB" id="9782134at2"/>
<keyword evidence="3" id="KW-0547">Nucleotide-binding</keyword>
<organism evidence="8 9">
    <name type="scientific">Alkalibacillus haloalkaliphilus</name>
    <dbReference type="NCBI Taxonomy" id="94136"/>
    <lineage>
        <taxon>Bacteria</taxon>
        <taxon>Bacillati</taxon>
        <taxon>Bacillota</taxon>
        <taxon>Bacilli</taxon>
        <taxon>Bacillales</taxon>
        <taxon>Bacillaceae</taxon>
        <taxon>Alkalibacillus</taxon>
    </lineage>
</organism>
<keyword evidence="9" id="KW-1185">Reference proteome</keyword>
<dbReference type="Pfam" id="PF01966">
    <property type="entry name" value="HD"/>
    <property type="match status" value="1"/>
</dbReference>
<evidence type="ECO:0000256" key="4">
    <source>
        <dbReference type="ARBA" id="ARBA00022801"/>
    </source>
</evidence>